<dbReference type="InterPro" id="IPR002083">
    <property type="entry name" value="MATH/TRAF_dom"/>
</dbReference>
<protein>
    <recommendedName>
        <fullName evidence="1">MATH domain-containing protein</fullName>
    </recommendedName>
</protein>
<dbReference type="SUPFAM" id="SSF49599">
    <property type="entry name" value="TRAF domain-like"/>
    <property type="match status" value="2"/>
</dbReference>
<feature type="domain" description="MATH" evidence="1">
    <location>
        <begin position="169"/>
        <end position="293"/>
    </location>
</feature>
<dbReference type="Pfam" id="PF22486">
    <property type="entry name" value="MATH_2"/>
    <property type="match status" value="2"/>
</dbReference>
<dbReference type="PANTHER" id="PTHR46162:SF40">
    <property type="entry name" value="TRAF-LIKE FAMILY PROTEIN"/>
    <property type="match status" value="1"/>
</dbReference>
<dbReference type="PROSITE" id="PS50144">
    <property type="entry name" value="MATH"/>
    <property type="match status" value="2"/>
</dbReference>
<dbReference type="CDD" id="cd00121">
    <property type="entry name" value="MATH"/>
    <property type="match status" value="2"/>
</dbReference>
<evidence type="ECO:0000313" key="3">
    <source>
        <dbReference type="Proteomes" id="UP000813462"/>
    </source>
</evidence>
<accession>A0A978UVX0</accession>
<organism evidence="2 3">
    <name type="scientific">Ziziphus jujuba var. spinosa</name>
    <dbReference type="NCBI Taxonomy" id="714518"/>
    <lineage>
        <taxon>Eukaryota</taxon>
        <taxon>Viridiplantae</taxon>
        <taxon>Streptophyta</taxon>
        <taxon>Embryophyta</taxon>
        <taxon>Tracheophyta</taxon>
        <taxon>Spermatophyta</taxon>
        <taxon>Magnoliopsida</taxon>
        <taxon>eudicotyledons</taxon>
        <taxon>Gunneridae</taxon>
        <taxon>Pentapetalae</taxon>
        <taxon>rosids</taxon>
        <taxon>fabids</taxon>
        <taxon>Rosales</taxon>
        <taxon>Rhamnaceae</taxon>
        <taxon>Paliureae</taxon>
        <taxon>Ziziphus</taxon>
    </lineage>
</organism>
<comment type="caution">
    <text evidence="2">The sequence shown here is derived from an EMBL/GenBank/DDBJ whole genome shotgun (WGS) entry which is preliminary data.</text>
</comment>
<reference evidence="2" key="1">
    <citation type="journal article" date="2021" name="Front. Plant Sci.">
        <title>Chromosome-Scale Genome Assembly for Chinese Sour Jujube and Insights Into Its Genome Evolution and Domestication Signature.</title>
        <authorList>
            <person name="Shen L.-Y."/>
            <person name="Luo H."/>
            <person name="Wang X.-L."/>
            <person name="Wang X.-M."/>
            <person name="Qiu X.-J."/>
            <person name="Liu H."/>
            <person name="Zhou S.-S."/>
            <person name="Jia K.-H."/>
            <person name="Nie S."/>
            <person name="Bao Y.-T."/>
            <person name="Zhang R.-G."/>
            <person name="Yun Q.-Z."/>
            <person name="Chai Y.-H."/>
            <person name="Lu J.-Y."/>
            <person name="Li Y."/>
            <person name="Zhao S.-W."/>
            <person name="Mao J.-F."/>
            <person name="Jia S.-G."/>
            <person name="Mao Y.-M."/>
        </authorList>
    </citation>
    <scope>NUCLEOTIDE SEQUENCE</scope>
    <source>
        <strain evidence="2">AT0</strain>
        <tissue evidence="2">Leaf</tissue>
    </source>
</reference>
<gene>
    <name evidence="2" type="ORF">FEM48_Zijuj08G0003800</name>
</gene>
<feature type="domain" description="MATH" evidence="1">
    <location>
        <begin position="14"/>
        <end position="149"/>
    </location>
</feature>
<name>A0A978UVX0_ZIZJJ</name>
<dbReference type="OrthoDB" id="1194116at2759"/>
<dbReference type="SMART" id="SM00061">
    <property type="entry name" value="MATH"/>
    <property type="match status" value="2"/>
</dbReference>
<dbReference type="PANTHER" id="PTHR46162">
    <property type="entry name" value="TRAF-LIKE FAMILY PROTEIN"/>
    <property type="match status" value="1"/>
</dbReference>
<dbReference type="InterPro" id="IPR008974">
    <property type="entry name" value="TRAF-like"/>
</dbReference>
<evidence type="ECO:0000313" key="2">
    <source>
        <dbReference type="EMBL" id="KAH7519136.1"/>
    </source>
</evidence>
<sequence>METGISRRKRDLPPAHYKLKIKSYSLLLQSEAEKYDSGVFETGGHKWSLSLYPNGNKKSNGNGYISLYLVIEETDTYPHGWEVLVDLKLFVFDQILDKYLTIQDADGAFRRFNEMNTEWGFGQLISEEIFNNSSNGYLVNDSCLFGAEVCVINHTHTWESLSMVKKPRNGTFTWKLENFSTLNKTSYVSPTFSVGERNWFLTVYPKGNGTANGVSLSIFLECEDIPANRAIYADYILRILGTLKRKKEHSSDKHWFSASSKNWGFVSFISLKELNNASNGFIVNDTITIEVEILVLSEIKVFRSENIEEA</sequence>
<dbReference type="Gene3D" id="2.60.210.10">
    <property type="entry name" value="Apoptosis, Tumor Necrosis Factor Receptor Associated Protein 2, Chain A"/>
    <property type="match status" value="2"/>
</dbReference>
<proteinExistence type="predicted"/>
<dbReference type="EMBL" id="JAEACU010000008">
    <property type="protein sequence ID" value="KAH7519136.1"/>
    <property type="molecule type" value="Genomic_DNA"/>
</dbReference>
<dbReference type="AlphaFoldDB" id="A0A978UVX0"/>
<evidence type="ECO:0000259" key="1">
    <source>
        <dbReference type="PROSITE" id="PS50144"/>
    </source>
</evidence>
<dbReference type="Proteomes" id="UP000813462">
    <property type="component" value="Unassembled WGS sequence"/>
</dbReference>